<gene>
    <name evidence="3" type="ORF">ACFYTF_06450</name>
</gene>
<dbReference type="RefSeq" id="WP_387699371.1">
    <property type="nucleotide sequence ID" value="NZ_JBIAMX010000003.1"/>
</dbReference>
<dbReference type="PANTHER" id="PTHR30204">
    <property type="entry name" value="REDOX-CYCLING DRUG-SENSING TRANSCRIPTIONAL ACTIVATOR SOXR"/>
    <property type="match status" value="1"/>
</dbReference>
<dbReference type="EMBL" id="JBIAMX010000003">
    <property type="protein sequence ID" value="MFF0542461.1"/>
    <property type="molecule type" value="Genomic_DNA"/>
</dbReference>
<sequence length="236" mass="24904">MVNLQSGPLRTVDVARRSGYSVQQIRNLERAGVLPPATRSPGGHRVYGEVHAHAALAYRGLAAGTGPAEARAILRAVLEGDLAGALSRLDAAHAHLHGERADLDRAVRAASAITAEPIGDVRADDLLTISELAGALGVRTSTLRHWDATALVVPDRAPDGSRRYTPVQVRDARVVHQLRRAGYGIDQLHPVLADLRTAARTGDLRAALAARAATLTDRSRALLDAAAALHAVIRSG</sequence>
<keyword evidence="4" id="KW-1185">Reference proteome</keyword>
<accession>A0ABW6PJ92</accession>
<evidence type="ECO:0000313" key="4">
    <source>
        <dbReference type="Proteomes" id="UP001601444"/>
    </source>
</evidence>
<dbReference type="InterPro" id="IPR000551">
    <property type="entry name" value="MerR-type_HTH_dom"/>
</dbReference>
<organism evidence="3 4">
    <name type="scientific">Nocardia thailandica</name>
    <dbReference type="NCBI Taxonomy" id="257275"/>
    <lineage>
        <taxon>Bacteria</taxon>
        <taxon>Bacillati</taxon>
        <taxon>Actinomycetota</taxon>
        <taxon>Actinomycetes</taxon>
        <taxon>Mycobacteriales</taxon>
        <taxon>Nocardiaceae</taxon>
        <taxon>Nocardia</taxon>
    </lineage>
</organism>
<feature type="domain" description="HTH merR-type" evidence="2">
    <location>
        <begin position="14"/>
        <end position="49"/>
    </location>
</feature>
<dbReference type="Gene3D" id="1.10.1660.10">
    <property type="match status" value="2"/>
</dbReference>
<evidence type="ECO:0000259" key="2">
    <source>
        <dbReference type="PROSITE" id="PS50937"/>
    </source>
</evidence>
<evidence type="ECO:0000313" key="3">
    <source>
        <dbReference type="EMBL" id="MFF0542461.1"/>
    </source>
</evidence>
<reference evidence="3 4" key="1">
    <citation type="submission" date="2024-10" db="EMBL/GenBank/DDBJ databases">
        <title>The Natural Products Discovery Center: Release of the First 8490 Sequenced Strains for Exploring Actinobacteria Biosynthetic Diversity.</title>
        <authorList>
            <person name="Kalkreuter E."/>
            <person name="Kautsar S.A."/>
            <person name="Yang D."/>
            <person name="Bader C.D."/>
            <person name="Teijaro C.N."/>
            <person name="Fluegel L."/>
            <person name="Davis C.M."/>
            <person name="Simpson J.R."/>
            <person name="Lauterbach L."/>
            <person name="Steele A.D."/>
            <person name="Gui C."/>
            <person name="Meng S."/>
            <person name="Li G."/>
            <person name="Viehrig K."/>
            <person name="Ye F."/>
            <person name="Su P."/>
            <person name="Kiefer A.F."/>
            <person name="Nichols A."/>
            <person name="Cepeda A.J."/>
            <person name="Yan W."/>
            <person name="Fan B."/>
            <person name="Jiang Y."/>
            <person name="Adhikari A."/>
            <person name="Zheng C.-J."/>
            <person name="Schuster L."/>
            <person name="Cowan T.M."/>
            <person name="Smanski M.J."/>
            <person name="Chevrette M.G."/>
            <person name="De Carvalho L.P.S."/>
            <person name="Shen B."/>
        </authorList>
    </citation>
    <scope>NUCLEOTIDE SEQUENCE [LARGE SCALE GENOMIC DNA]</scope>
    <source>
        <strain evidence="3 4">NPDC004045</strain>
    </source>
</reference>
<dbReference type="PROSITE" id="PS50937">
    <property type="entry name" value="HTH_MERR_2"/>
    <property type="match status" value="2"/>
</dbReference>
<comment type="caution">
    <text evidence="3">The sequence shown here is derived from an EMBL/GenBank/DDBJ whole genome shotgun (WGS) entry which is preliminary data.</text>
</comment>
<keyword evidence="1" id="KW-0238">DNA-binding</keyword>
<feature type="domain" description="HTH merR-type" evidence="2">
    <location>
        <begin position="126"/>
        <end position="194"/>
    </location>
</feature>
<dbReference type="InterPro" id="IPR009061">
    <property type="entry name" value="DNA-bd_dom_put_sf"/>
</dbReference>
<proteinExistence type="predicted"/>
<dbReference type="SUPFAM" id="SSF46955">
    <property type="entry name" value="Putative DNA-binding domain"/>
    <property type="match status" value="2"/>
</dbReference>
<dbReference type="InterPro" id="IPR047057">
    <property type="entry name" value="MerR_fam"/>
</dbReference>
<dbReference type="Pfam" id="PF00376">
    <property type="entry name" value="MerR"/>
    <property type="match status" value="1"/>
</dbReference>
<evidence type="ECO:0000256" key="1">
    <source>
        <dbReference type="ARBA" id="ARBA00023125"/>
    </source>
</evidence>
<dbReference type="PANTHER" id="PTHR30204:SF93">
    <property type="entry name" value="HTH MERR-TYPE DOMAIN-CONTAINING PROTEIN"/>
    <property type="match status" value="1"/>
</dbReference>
<dbReference type="Pfam" id="PF13411">
    <property type="entry name" value="MerR_1"/>
    <property type="match status" value="1"/>
</dbReference>
<name>A0ABW6PJ92_9NOCA</name>
<dbReference type="Proteomes" id="UP001601444">
    <property type="component" value="Unassembled WGS sequence"/>
</dbReference>
<protein>
    <submittedName>
        <fullName evidence="3">MerR family transcriptional regulator</fullName>
    </submittedName>
</protein>
<dbReference type="SMART" id="SM00422">
    <property type="entry name" value="HTH_MERR"/>
    <property type="match status" value="2"/>
</dbReference>